<dbReference type="EMBL" id="QGTS01000028">
    <property type="protein sequence ID" value="PWV99573.1"/>
    <property type="molecule type" value="Genomic_DNA"/>
</dbReference>
<accession>A0A317PJC6</accession>
<dbReference type="RefSeq" id="WP_110028219.1">
    <property type="nucleotide sequence ID" value="NZ_QGTS01000028.1"/>
</dbReference>
<organism evidence="1 2">
    <name type="scientific">Mangrovibacter plantisponsor</name>
    <dbReference type="NCBI Taxonomy" id="451513"/>
    <lineage>
        <taxon>Bacteria</taxon>
        <taxon>Pseudomonadati</taxon>
        <taxon>Pseudomonadota</taxon>
        <taxon>Gammaproteobacteria</taxon>
        <taxon>Enterobacterales</taxon>
        <taxon>Enterobacteriaceae</taxon>
        <taxon>Mangrovibacter</taxon>
    </lineage>
</organism>
<protein>
    <submittedName>
        <fullName evidence="1">Uncharacterized protein</fullName>
    </submittedName>
</protein>
<dbReference type="AlphaFoldDB" id="A0A317PJC6"/>
<comment type="caution">
    <text evidence="1">The sequence shown here is derived from an EMBL/GenBank/DDBJ whole genome shotgun (WGS) entry which is preliminary data.</text>
</comment>
<evidence type="ECO:0000313" key="1">
    <source>
        <dbReference type="EMBL" id="PWV99573.1"/>
    </source>
</evidence>
<keyword evidence="2" id="KW-1185">Reference proteome</keyword>
<gene>
    <name evidence="1" type="ORF">DES37_1284</name>
</gene>
<dbReference type="Proteomes" id="UP000246744">
    <property type="component" value="Unassembled WGS sequence"/>
</dbReference>
<evidence type="ECO:0000313" key="2">
    <source>
        <dbReference type="Proteomes" id="UP000246744"/>
    </source>
</evidence>
<name>A0A317PJC6_9ENTR</name>
<sequence length="197" mass="23117">MSEVTWLDVATTRNYEQSEEKSKTSFFFHKPLINQSKQPAEIITLENNSETCIEKVKKYSKSMQNAIIETNIAGIALIQPDTPIKKKNEHSSWKKSLARKKEKTVSLHKILDAYGIIDEITKKDKSYEIRARIYDIENHEMIDDIVFSSLEFTKSDQQKIVENAIFYWHVGKERTIFGQERRVSEFRLRRVFNPISL</sequence>
<proteinExistence type="predicted"/>
<reference evidence="1 2" key="1">
    <citation type="submission" date="2018-05" db="EMBL/GenBank/DDBJ databases">
        <title>Genomic Encyclopedia of Type Strains, Phase IV (KMG-IV): sequencing the most valuable type-strain genomes for metagenomic binning, comparative biology and taxonomic classification.</title>
        <authorList>
            <person name="Goeker M."/>
        </authorList>
    </citation>
    <scope>NUCLEOTIDE SEQUENCE [LARGE SCALE GENOMIC DNA]</scope>
    <source>
        <strain evidence="1 2">DSM 19579</strain>
    </source>
</reference>